<dbReference type="InterPro" id="IPR016035">
    <property type="entry name" value="Acyl_Trfase/lysoPLipase"/>
</dbReference>
<dbReference type="InterPro" id="IPR020841">
    <property type="entry name" value="PKS_Beta-ketoAc_synthase_dom"/>
</dbReference>
<dbReference type="PANTHER" id="PTHR43775:SF51">
    <property type="entry name" value="INACTIVE PHENOLPHTHIOCEROL SYNTHESIS POLYKETIDE SYNTHASE TYPE I PKS1-RELATED"/>
    <property type="match status" value="1"/>
</dbReference>
<dbReference type="EMBL" id="JBHFNT010000224">
    <property type="protein sequence ID" value="MFB2837775.1"/>
    <property type="molecule type" value="Genomic_DNA"/>
</dbReference>
<dbReference type="SMART" id="SM00825">
    <property type="entry name" value="PKS_KS"/>
    <property type="match status" value="1"/>
</dbReference>
<evidence type="ECO:0000259" key="4">
    <source>
        <dbReference type="PROSITE" id="PS50075"/>
    </source>
</evidence>
<dbReference type="Pfam" id="PF08659">
    <property type="entry name" value="KR"/>
    <property type="match status" value="1"/>
</dbReference>
<dbReference type="RefSeq" id="WP_413280114.1">
    <property type="nucleotide sequence ID" value="NZ_JBHFNT010000224.1"/>
</dbReference>
<dbReference type="Gene3D" id="3.40.366.10">
    <property type="entry name" value="Malonyl-Coenzyme A Acyl Carrier Protein, domain 2"/>
    <property type="match status" value="1"/>
</dbReference>
<dbReference type="InterPro" id="IPR006162">
    <property type="entry name" value="Ppantetheine_attach_site"/>
</dbReference>
<dbReference type="InterPro" id="IPR009081">
    <property type="entry name" value="PP-bd_ACP"/>
</dbReference>
<proteinExistence type="predicted"/>
<keyword evidence="7" id="KW-1185">Reference proteome</keyword>
<name>A0ABV4WRQ2_9CYAN</name>
<keyword evidence="1" id="KW-0596">Phosphopantetheine</keyword>
<feature type="domain" description="Carrier" evidence="4">
    <location>
        <begin position="1429"/>
        <end position="1504"/>
    </location>
</feature>
<dbReference type="Gene3D" id="3.30.70.3290">
    <property type="match status" value="1"/>
</dbReference>
<organism evidence="6 7">
    <name type="scientific">Floridaenema evergladense BLCC-F167</name>
    <dbReference type="NCBI Taxonomy" id="3153639"/>
    <lineage>
        <taxon>Bacteria</taxon>
        <taxon>Bacillati</taxon>
        <taxon>Cyanobacteriota</taxon>
        <taxon>Cyanophyceae</taxon>
        <taxon>Oscillatoriophycideae</taxon>
        <taxon>Aerosakkonematales</taxon>
        <taxon>Aerosakkonemataceae</taxon>
        <taxon>Floridanema</taxon>
        <taxon>Floridanema evergladense</taxon>
    </lineage>
</organism>
<dbReference type="PROSITE" id="PS52004">
    <property type="entry name" value="KS3_2"/>
    <property type="match status" value="1"/>
</dbReference>
<dbReference type="PROSITE" id="PS00606">
    <property type="entry name" value="KS3_1"/>
    <property type="match status" value="1"/>
</dbReference>
<comment type="caution">
    <text evidence="6">The sequence shown here is derived from an EMBL/GenBank/DDBJ whole genome shotgun (WGS) entry which is preliminary data.</text>
</comment>
<dbReference type="InterPro" id="IPR020806">
    <property type="entry name" value="PKS_PP-bd"/>
</dbReference>
<dbReference type="PROSITE" id="PS00012">
    <property type="entry name" value="PHOSPHOPANTETHEINE"/>
    <property type="match status" value="1"/>
</dbReference>
<protein>
    <submittedName>
        <fullName evidence="6">SDR family NAD(P)-dependent oxidoreductase</fullName>
    </submittedName>
</protein>
<evidence type="ECO:0000256" key="2">
    <source>
        <dbReference type="ARBA" id="ARBA00022553"/>
    </source>
</evidence>
<dbReference type="SMART" id="SM00822">
    <property type="entry name" value="PKS_KR"/>
    <property type="match status" value="1"/>
</dbReference>
<dbReference type="Gene3D" id="3.30.70.250">
    <property type="entry name" value="Malonyl-CoA ACP transacylase, ACP-binding"/>
    <property type="match status" value="1"/>
</dbReference>
<dbReference type="Pfam" id="PF00109">
    <property type="entry name" value="ketoacyl-synt"/>
    <property type="match status" value="1"/>
</dbReference>
<dbReference type="SUPFAM" id="SSF55048">
    <property type="entry name" value="Probable ACP-binding domain of malonyl-CoA ACP transacylase"/>
    <property type="match status" value="1"/>
</dbReference>
<dbReference type="SMART" id="SM00827">
    <property type="entry name" value="PKS_AT"/>
    <property type="match status" value="1"/>
</dbReference>
<evidence type="ECO:0000259" key="5">
    <source>
        <dbReference type="PROSITE" id="PS52004"/>
    </source>
</evidence>
<dbReference type="Gene3D" id="1.10.1200.10">
    <property type="entry name" value="ACP-like"/>
    <property type="match status" value="1"/>
</dbReference>
<dbReference type="InterPro" id="IPR018201">
    <property type="entry name" value="Ketoacyl_synth_AS"/>
</dbReference>
<dbReference type="Gene3D" id="3.40.50.720">
    <property type="entry name" value="NAD(P)-binding Rossmann-like Domain"/>
    <property type="match status" value="1"/>
</dbReference>
<dbReference type="Pfam" id="PF22621">
    <property type="entry name" value="CurL-like_PKS_C"/>
    <property type="match status" value="1"/>
</dbReference>
<dbReference type="SUPFAM" id="SSF47336">
    <property type="entry name" value="ACP-like"/>
    <property type="match status" value="1"/>
</dbReference>
<dbReference type="PANTHER" id="PTHR43775">
    <property type="entry name" value="FATTY ACID SYNTHASE"/>
    <property type="match status" value="1"/>
</dbReference>
<dbReference type="Pfam" id="PF00698">
    <property type="entry name" value="Acyl_transf_1"/>
    <property type="match status" value="1"/>
</dbReference>
<gene>
    <name evidence="6" type="ORF">ACE1CA_25010</name>
</gene>
<dbReference type="Gene3D" id="3.40.47.10">
    <property type="match status" value="1"/>
</dbReference>
<dbReference type="InterPro" id="IPR057326">
    <property type="entry name" value="KR_dom"/>
</dbReference>
<dbReference type="SUPFAM" id="SSF52151">
    <property type="entry name" value="FabD/lysophospholipase-like"/>
    <property type="match status" value="1"/>
</dbReference>
<dbReference type="InterPro" id="IPR013968">
    <property type="entry name" value="PKS_KR"/>
</dbReference>
<reference evidence="6 7" key="1">
    <citation type="submission" date="2024-09" db="EMBL/GenBank/DDBJ databases">
        <title>Floridaenema gen nov. (Aerosakkonemataceae, Aerosakkonematales ord. nov., Cyanobacteria) from benthic tropical and subtropical fresh waters, with the description of four new species.</title>
        <authorList>
            <person name="Moretto J.A."/>
            <person name="Berthold D.E."/>
            <person name="Lefler F.W."/>
            <person name="Huang I.-S."/>
            <person name="Laughinghouse H. IV."/>
        </authorList>
    </citation>
    <scope>NUCLEOTIDE SEQUENCE [LARGE SCALE GENOMIC DNA]</scope>
    <source>
        <strain evidence="6 7">BLCC-F167</strain>
    </source>
</reference>
<dbReference type="InterPro" id="IPR050091">
    <property type="entry name" value="PKS_NRPS_Biosynth_Enz"/>
</dbReference>
<dbReference type="InterPro" id="IPR001227">
    <property type="entry name" value="Ac_transferase_dom_sf"/>
</dbReference>
<evidence type="ECO:0000256" key="3">
    <source>
        <dbReference type="ARBA" id="ARBA00022679"/>
    </source>
</evidence>
<dbReference type="SMART" id="SM00823">
    <property type="entry name" value="PKS_PP"/>
    <property type="match status" value="1"/>
</dbReference>
<dbReference type="Proteomes" id="UP001576780">
    <property type="component" value="Unassembled WGS sequence"/>
</dbReference>
<dbReference type="Pfam" id="PF02801">
    <property type="entry name" value="Ketoacyl-synt_C"/>
    <property type="match status" value="1"/>
</dbReference>
<evidence type="ECO:0000313" key="6">
    <source>
        <dbReference type="EMBL" id="MFB2837775.1"/>
    </source>
</evidence>
<evidence type="ECO:0000256" key="1">
    <source>
        <dbReference type="ARBA" id="ARBA00022450"/>
    </source>
</evidence>
<dbReference type="InterPro" id="IPR016036">
    <property type="entry name" value="Malonyl_transacylase_ACP-bd"/>
</dbReference>
<dbReference type="InterPro" id="IPR036736">
    <property type="entry name" value="ACP-like_sf"/>
</dbReference>
<dbReference type="Pfam" id="PF21394">
    <property type="entry name" value="Beta-ketacyl_N"/>
    <property type="match status" value="1"/>
</dbReference>
<dbReference type="Pfam" id="PF00550">
    <property type="entry name" value="PP-binding"/>
    <property type="match status" value="1"/>
</dbReference>
<dbReference type="InterPro" id="IPR036291">
    <property type="entry name" value="NAD(P)-bd_dom_sf"/>
</dbReference>
<dbReference type="CDD" id="cd08953">
    <property type="entry name" value="KR_2_SDR_x"/>
    <property type="match status" value="1"/>
</dbReference>
<evidence type="ECO:0000313" key="7">
    <source>
        <dbReference type="Proteomes" id="UP001576780"/>
    </source>
</evidence>
<dbReference type="InterPro" id="IPR014031">
    <property type="entry name" value="Ketoacyl_synth_C"/>
</dbReference>
<feature type="domain" description="Ketosynthase family 3 (KS3)" evidence="5">
    <location>
        <begin position="12"/>
        <end position="436"/>
    </location>
</feature>
<keyword evidence="3" id="KW-0808">Transferase</keyword>
<dbReference type="CDD" id="cd00833">
    <property type="entry name" value="PKS"/>
    <property type="match status" value="1"/>
</dbReference>
<dbReference type="PROSITE" id="PS50075">
    <property type="entry name" value="CARRIER"/>
    <property type="match status" value="1"/>
</dbReference>
<sequence>MNLINNNDEFTNSEIAIISLAGRFPGANDIESFWHNLCNGVESISRFSDEELLNSGVDENLLSNPNYVRASGVLSDVDLFDANFFGYSAKEAEFIDPQQRLFLEIAWEALEKAGYDPETYKGLIGVYGGVSSNSYLFNNLYPYLETIDSFQLGISNDKDFLPTRVAYKLNLTGPALNVQTACSTSLVAVHLACQSLLNGECDMALAGGVSIRIPQKIGYLYQEEMILSPDGHCRAFDAKAQGIVGGSGVGIVVLKRLPDAIADRDYIYAIIKGSAINNDGSSKVGYTAPSINGQAAVIGEAQAVASVDPETISYIEAHGTATPLGDPIEIAALTQAFRQNTDKKGFCAIGSVKTNIGHLDSAAGVTSLIKTVLALQHKKLPPSLHFETPSPKIDFANSPFYVNTTLTEWKTNCIPLRAGVSSFGIGGTNAHVILEEAPLLDKESSETDKQGRNYQLLVLSAKSENALISATTNLMTHLKEHPELNLNDVAFTLNTGRQGFNYRRMLICREIEDAVKALSNLDPKEVFTNHTEIKERSVVFMFPGQGSQYANMAKDIYKTEAIFREQVDFCSEFLKPLLGLDLRHVLYPSAEKTEEATKQLQQTAIAQTAIFVIEYALAKLWQFWGVRPVAAIGHSIGEYVAACLAEVFSLEDALSLVAIRGKLMQQIEKGTMLSVPLPEDKVKSLLNEELSLAAINQPLQCIVSGSTAAVESLQNQLAAQGIECRRLHTSHAFHSQMMEPILQPYLEQVKKITLNRPKIPYISNLTGTWIKVSQATNPEYYAQHLRSTVLFAQGIEKLLATPEQILLEVGPGNTLTTLTKRHPEKAATQTVLNSLRHPQEELSDDRVLLTTLGQLWLAGAKINWSEFYDRQECYRLPLPTYPFERQRYWIEAPKKDASNSEITFSKKSAIADWFYIPSWKRSPLPISQLREVQDSILMFVNECNLSSQLAKHLQEKAQRAIVVKIGDSFKKENQNLYTINPQNPEDYESLLVELGESMPQAIVHLWSLSEKTKALSELSVIDQSLDLGFYSLLFLAQAFGKQNITDEIQLIVVSNNMLDVTGEEELSPEKATLIGPVRTIPYEYPYCNCRITDIVIPQAGSLQEKQVIEQIAAELKFKSPDQIIAYRQQHRWVESFESVKLENSNQGIQRLKEGGVYLITGGLGGIGLTLAEYLAQTVRGKLILVGRTNFPTRYEWEEWLANHDLEEPISRKIRKVYELEKLGAKVLVITADVANLSQMQTAIAKANAQFGKINGVIHSAGLPGNSIIQHKTREKAENVMSAKVKGTLILDLLLKDSKLDFFVLFSSLNSIISTFGQVDYCAANAFLDAFAHQNSSRDNTFIGAINWDGWQEVGMAAKQANKSDLLHKDFLLPAEGVEAFSRILHHQLPQVLVSTVDFSTRIKQGTNVVKQEPTLSLHFRPELKTSYIAPRHAIEQELANIWQELLGINQIGIHDNFFELGGDSLIGTQLISRLQKIFSFKLSIATLFKLPTIAEIAATIEKQQPDINLSTNDREEIAI</sequence>
<dbReference type="InterPro" id="IPR014043">
    <property type="entry name" value="Acyl_transferase_dom"/>
</dbReference>
<dbReference type="InterPro" id="IPR049490">
    <property type="entry name" value="C883_1060-like_KR_N"/>
</dbReference>
<dbReference type="InterPro" id="IPR014030">
    <property type="entry name" value="Ketoacyl_synth_N"/>
</dbReference>
<dbReference type="SUPFAM" id="SSF51735">
    <property type="entry name" value="NAD(P)-binding Rossmann-fold domains"/>
    <property type="match status" value="2"/>
</dbReference>
<dbReference type="InterPro" id="IPR016039">
    <property type="entry name" value="Thiolase-like"/>
</dbReference>
<dbReference type="SUPFAM" id="SSF53901">
    <property type="entry name" value="Thiolase-like"/>
    <property type="match status" value="1"/>
</dbReference>
<accession>A0ABV4WRQ2</accession>
<keyword evidence="2" id="KW-0597">Phosphoprotein</keyword>